<dbReference type="Gene3D" id="1.10.600.10">
    <property type="entry name" value="Farnesyl Diphosphate Synthase"/>
    <property type="match status" value="1"/>
</dbReference>
<organism evidence="1 2">
    <name type="scientific">Paramagnetospirillum marisnigri</name>
    <dbReference type="NCBI Taxonomy" id="1285242"/>
    <lineage>
        <taxon>Bacteria</taxon>
        <taxon>Pseudomonadati</taxon>
        <taxon>Pseudomonadota</taxon>
        <taxon>Alphaproteobacteria</taxon>
        <taxon>Rhodospirillales</taxon>
        <taxon>Magnetospirillaceae</taxon>
        <taxon>Paramagnetospirillum</taxon>
    </lineage>
</organism>
<dbReference type="Pfam" id="PF00494">
    <property type="entry name" value="SQS_PSY"/>
    <property type="match status" value="1"/>
</dbReference>
<dbReference type="GO" id="GO:0051996">
    <property type="term" value="F:squalene synthase [NAD(P)H] activity"/>
    <property type="evidence" value="ECO:0007669"/>
    <property type="project" value="InterPro"/>
</dbReference>
<gene>
    <name evidence="1" type="ORF">A6A04_16315</name>
</gene>
<keyword evidence="2" id="KW-1185">Reference proteome</keyword>
<reference evidence="1 2" key="1">
    <citation type="submission" date="2016-04" db="EMBL/GenBank/DDBJ databases">
        <title>Draft genome sequence of freshwater magnetotactic bacteria Magnetospirillum marisnigri SP-1 and Magnetospirillum moscoviense BB-1.</title>
        <authorList>
            <person name="Koziaeva V."/>
            <person name="Dziuba M.V."/>
            <person name="Ivanov T.M."/>
            <person name="Kuznetsov B."/>
            <person name="Grouzdev D.S."/>
        </authorList>
    </citation>
    <scope>NUCLEOTIDE SEQUENCE [LARGE SCALE GENOMIC DNA]</scope>
    <source>
        <strain evidence="1 2">SP-1</strain>
    </source>
</reference>
<name>A0A178MRI6_9PROT</name>
<dbReference type="Proteomes" id="UP000078428">
    <property type="component" value="Unassembled WGS sequence"/>
</dbReference>
<dbReference type="RefSeq" id="WP_068491615.1">
    <property type="nucleotide sequence ID" value="NZ_LWQT01000046.1"/>
</dbReference>
<dbReference type="SUPFAM" id="SSF48576">
    <property type="entry name" value="Terpenoid synthases"/>
    <property type="match status" value="1"/>
</dbReference>
<dbReference type="InterPro" id="IPR017828">
    <property type="entry name" value="SQ_synth_HpnD-like"/>
</dbReference>
<dbReference type="SFLD" id="SFLDS00005">
    <property type="entry name" value="Isoprenoid_Synthase_Type_I"/>
    <property type="match status" value="1"/>
</dbReference>
<dbReference type="InterPro" id="IPR044843">
    <property type="entry name" value="Trans_IPPS_bact-type"/>
</dbReference>
<dbReference type="SFLD" id="SFLDG01018">
    <property type="entry name" value="Squalene/Phytoene_Synthase_Lik"/>
    <property type="match status" value="1"/>
</dbReference>
<protein>
    <submittedName>
        <fullName evidence="1">Squalene synthase HpnD</fullName>
    </submittedName>
</protein>
<dbReference type="NCBIfam" id="TIGR03465">
    <property type="entry name" value="HpnD"/>
    <property type="match status" value="1"/>
</dbReference>
<dbReference type="OrthoDB" id="9807580at2"/>
<dbReference type="SFLD" id="SFLDG01212">
    <property type="entry name" value="Phytoene_synthase_like"/>
    <property type="match status" value="1"/>
</dbReference>
<dbReference type="InterPro" id="IPR033904">
    <property type="entry name" value="Trans_IPPS_HH"/>
</dbReference>
<dbReference type="GO" id="GO:0016117">
    <property type="term" value="P:carotenoid biosynthetic process"/>
    <property type="evidence" value="ECO:0007669"/>
    <property type="project" value="InterPro"/>
</dbReference>
<evidence type="ECO:0000313" key="1">
    <source>
        <dbReference type="EMBL" id="OAN51340.1"/>
    </source>
</evidence>
<dbReference type="GO" id="GO:0004311">
    <property type="term" value="F:geranylgeranyl diphosphate synthase activity"/>
    <property type="evidence" value="ECO:0007669"/>
    <property type="project" value="InterPro"/>
</dbReference>
<accession>A0A178MRI6</accession>
<dbReference type="STRING" id="1285242.A6A04_16315"/>
<dbReference type="InterPro" id="IPR002060">
    <property type="entry name" value="Squ/phyt_synthse"/>
</dbReference>
<proteinExistence type="predicted"/>
<comment type="caution">
    <text evidence="1">The sequence shown here is derived from an EMBL/GenBank/DDBJ whole genome shotgun (WGS) entry which is preliminary data.</text>
</comment>
<dbReference type="CDD" id="cd00683">
    <property type="entry name" value="Trans_IPPS_HH"/>
    <property type="match status" value="1"/>
</dbReference>
<evidence type="ECO:0000313" key="2">
    <source>
        <dbReference type="Proteomes" id="UP000078428"/>
    </source>
</evidence>
<dbReference type="AlphaFoldDB" id="A0A178MRI6"/>
<dbReference type="PANTHER" id="PTHR31480">
    <property type="entry name" value="BIFUNCTIONAL LYCOPENE CYCLASE/PHYTOENE SYNTHASE"/>
    <property type="match status" value="1"/>
</dbReference>
<dbReference type="InterPro" id="IPR008949">
    <property type="entry name" value="Isoprenoid_synthase_dom_sf"/>
</dbReference>
<dbReference type="EMBL" id="LWQT01000046">
    <property type="protein sequence ID" value="OAN51340.1"/>
    <property type="molecule type" value="Genomic_DNA"/>
</dbReference>
<sequence>MNALSPALTIDPAQYEMVAEKVRASGTSFYWGMRLLPLERRYAMYAIYAFCREVDDIADEPGEAETKRRQLAEWRDELDRLYAGAPSHPIAQALAGPVARFGLPLEDFVAVVDGCEMDGRNEMVRPSMAQLELYCDRVACAVGRLSTRVFGELRPRSMEVANATGMALQLTNILRDVAVDAAIGRLYLPDELLTKYGIPDRDPRQVLAHPHLAAVCRDLGETARGYFKASDAAMAECSRAAMRPATLMKEMYREIFNKVEAEGFVPRDPPVKVSKAFKIWCILRHGLL</sequence>